<dbReference type="Proteomes" id="UP000014760">
    <property type="component" value="Unassembled WGS sequence"/>
</dbReference>
<dbReference type="InterPro" id="IPR045578">
    <property type="entry name" value="USP47_C"/>
</dbReference>
<feature type="region of interest" description="Disordered" evidence="1">
    <location>
        <begin position="173"/>
        <end position="192"/>
    </location>
</feature>
<keyword evidence="5" id="KW-1185">Reference proteome</keyword>
<dbReference type="EMBL" id="KB308645">
    <property type="protein sequence ID" value="ELT97116.1"/>
    <property type="molecule type" value="Genomic_DNA"/>
</dbReference>
<feature type="compositionally biased region" description="Low complexity" evidence="1">
    <location>
        <begin position="173"/>
        <end position="184"/>
    </location>
</feature>
<reference evidence="4" key="3">
    <citation type="submission" date="2015-06" db="UniProtKB">
        <authorList>
            <consortium name="EnsemblMetazoa"/>
        </authorList>
    </citation>
    <scope>IDENTIFICATION</scope>
</reference>
<protein>
    <recommendedName>
        <fullName evidence="2">Ubiquitin carboxyl-terminal hydrolase 47 C-terminal domain-containing protein</fullName>
    </recommendedName>
</protein>
<dbReference type="OrthoDB" id="289038at2759"/>
<feature type="region of interest" description="Disordered" evidence="1">
    <location>
        <begin position="217"/>
        <end position="246"/>
    </location>
</feature>
<feature type="compositionally biased region" description="Polar residues" evidence="1">
    <location>
        <begin position="586"/>
        <end position="597"/>
    </location>
</feature>
<evidence type="ECO:0000313" key="3">
    <source>
        <dbReference type="EMBL" id="ELT97116.1"/>
    </source>
</evidence>
<reference evidence="3 5" key="2">
    <citation type="journal article" date="2013" name="Nature">
        <title>Insights into bilaterian evolution from three spiralian genomes.</title>
        <authorList>
            <person name="Simakov O."/>
            <person name="Marletaz F."/>
            <person name="Cho S.J."/>
            <person name="Edsinger-Gonzales E."/>
            <person name="Havlak P."/>
            <person name="Hellsten U."/>
            <person name="Kuo D.H."/>
            <person name="Larsson T."/>
            <person name="Lv J."/>
            <person name="Arendt D."/>
            <person name="Savage R."/>
            <person name="Osoegawa K."/>
            <person name="de Jong P."/>
            <person name="Grimwood J."/>
            <person name="Chapman J.A."/>
            <person name="Shapiro H."/>
            <person name="Aerts A."/>
            <person name="Otillar R.P."/>
            <person name="Terry A.Y."/>
            <person name="Boore J.L."/>
            <person name="Grigoriev I.V."/>
            <person name="Lindberg D.R."/>
            <person name="Seaver E.C."/>
            <person name="Weisblat D.A."/>
            <person name="Putnam N.H."/>
            <person name="Rokhsar D.S."/>
        </authorList>
    </citation>
    <scope>NUCLEOTIDE SEQUENCE</scope>
    <source>
        <strain evidence="3 5">I ESC-2004</strain>
    </source>
</reference>
<name>R7U0C3_CAPTE</name>
<dbReference type="OMA" id="IRIHVNI"/>
<sequence>MRKRGQQVAMSGVTVKVYNVDIVKWEVSAALTIRAYHSQTMAEFRQMVADKFGGQLDPDKMRCVRERYNELKLLGDRTIKQEGFIKSNKVFVECSGSEDDSMVIFSDTAFHRLLSQYQNTICLRISLPSTSPDESGLSSSKSTPSPIGTPSKCSEQQDDMDEGIVDLAAGDFAAEPSSGAPSSPEGHENVRSSCLQSGQQASVLNAVSDAIYKQYLRNSNPSETETETEGVVSEEPAPSTTTSATTWNNDVDWCVEEDAAGGEERNEESRFYQADLKVNPENNEKELRLRVDKRTLFRQLKKYLEPFVGTTSEFFKVYKIYSNNQDIEITYLSESLNSYSDDCRLVVRLGRALKKGEHRIKIHQLAVNSEEPSKFMCEVIIARGMSVLEAKVAIAAELRQQCQLEVPIDRMRLRKKAWKNPGTIFKDTQLFEEDITIMSSSEIFFEILDGPECVLQSTQLSLYIRRWRPSQHKLDPMQEIVLDDSHSVEGLKRKARGTFPYEMSVLDIPTELDWNPQVTSLNMWPMSLCDDGLLVFFRDKTEELGELADEKKKEIQQEENVRLAKYTSKSLYSPRKERALKIYTDDTPSPDASNTKPSFLMEPL</sequence>
<dbReference type="STRING" id="283909.R7U0C3"/>
<gene>
    <name evidence="3" type="ORF">CAPTEDRAFT_213864</name>
</gene>
<dbReference type="Pfam" id="PF19718">
    <property type="entry name" value="USP47_C"/>
    <property type="match status" value="1"/>
</dbReference>
<feature type="region of interest" description="Disordered" evidence="1">
    <location>
        <begin position="579"/>
        <end position="604"/>
    </location>
</feature>
<feature type="compositionally biased region" description="Low complexity" evidence="1">
    <location>
        <begin position="135"/>
        <end position="152"/>
    </location>
</feature>
<feature type="domain" description="Ubiquitin carboxyl-terminal hydrolase 47 C-terminal" evidence="2">
    <location>
        <begin position="359"/>
        <end position="583"/>
    </location>
</feature>
<dbReference type="EnsemblMetazoa" id="CapteT213864">
    <property type="protein sequence ID" value="CapteP213864"/>
    <property type="gene ID" value="CapteG213864"/>
</dbReference>
<feature type="compositionally biased region" description="Low complexity" evidence="1">
    <location>
        <begin position="229"/>
        <end position="246"/>
    </location>
</feature>
<proteinExistence type="predicted"/>
<evidence type="ECO:0000256" key="1">
    <source>
        <dbReference type="SAM" id="MobiDB-lite"/>
    </source>
</evidence>
<dbReference type="AlphaFoldDB" id="R7U0C3"/>
<evidence type="ECO:0000313" key="5">
    <source>
        <dbReference type="Proteomes" id="UP000014760"/>
    </source>
</evidence>
<evidence type="ECO:0000259" key="2">
    <source>
        <dbReference type="Pfam" id="PF19718"/>
    </source>
</evidence>
<dbReference type="HOGENOM" id="CLU_395838_0_0_1"/>
<feature type="region of interest" description="Disordered" evidence="1">
    <location>
        <begin position="130"/>
        <end position="157"/>
    </location>
</feature>
<reference evidence="5" key="1">
    <citation type="submission" date="2012-12" db="EMBL/GenBank/DDBJ databases">
        <authorList>
            <person name="Hellsten U."/>
            <person name="Grimwood J."/>
            <person name="Chapman J.A."/>
            <person name="Shapiro H."/>
            <person name="Aerts A."/>
            <person name="Otillar R.P."/>
            <person name="Terry A.Y."/>
            <person name="Boore J.L."/>
            <person name="Simakov O."/>
            <person name="Marletaz F."/>
            <person name="Cho S.-J."/>
            <person name="Edsinger-Gonzales E."/>
            <person name="Havlak P."/>
            <person name="Kuo D.-H."/>
            <person name="Larsson T."/>
            <person name="Lv J."/>
            <person name="Arendt D."/>
            <person name="Savage R."/>
            <person name="Osoegawa K."/>
            <person name="de Jong P."/>
            <person name="Lindberg D.R."/>
            <person name="Seaver E.C."/>
            <person name="Weisblat D.A."/>
            <person name="Putnam N.H."/>
            <person name="Grigoriev I.V."/>
            <person name="Rokhsar D.S."/>
        </authorList>
    </citation>
    <scope>NUCLEOTIDE SEQUENCE</scope>
    <source>
        <strain evidence="5">I ESC-2004</strain>
    </source>
</reference>
<accession>R7U0C3</accession>
<evidence type="ECO:0000313" key="4">
    <source>
        <dbReference type="EnsemblMetazoa" id="CapteP213864"/>
    </source>
</evidence>
<dbReference type="EMBL" id="AMQN01011025">
    <property type="status" value="NOT_ANNOTATED_CDS"/>
    <property type="molecule type" value="Genomic_DNA"/>
</dbReference>
<organism evidence="3">
    <name type="scientific">Capitella teleta</name>
    <name type="common">Polychaete worm</name>
    <dbReference type="NCBI Taxonomy" id="283909"/>
    <lineage>
        <taxon>Eukaryota</taxon>
        <taxon>Metazoa</taxon>
        <taxon>Spiralia</taxon>
        <taxon>Lophotrochozoa</taxon>
        <taxon>Annelida</taxon>
        <taxon>Polychaeta</taxon>
        <taxon>Sedentaria</taxon>
        <taxon>Scolecida</taxon>
        <taxon>Capitellidae</taxon>
        <taxon>Capitella</taxon>
    </lineage>
</organism>